<proteinExistence type="predicted"/>
<reference evidence="2" key="2">
    <citation type="submission" date="2023-06" db="EMBL/GenBank/DDBJ databases">
        <authorList>
            <consortium name="Lawrence Berkeley National Laboratory"/>
            <person name="Haridas S."/>
            <person name="Hensen N."/>
            <person name="Bonometti L."/>
            <person name="Westerberg I."/>
            <person name="Brannstrom I.O."/>
            <person name="Guillou S."/>
            <person name="Cros-Aarteil S."/>
            <person name="Calhoun S."/>
            <person name="Kuo A."/>
            <person name="Mondo S."/>
            <person name="Pangilinan J."/>
            <person name="Riley R."/>
            <person name="Labutti K."/>
            <person name="Andreopoulos B."/>
            <person name="Lipzen A."/>
            <person name="Chen C."/>
            <person name="Yanf M."/>
            <person name="Daum C."/>
            <person name="Ng V."/>
            <person name="Clum A."/>
            <person name="Steindorff A."/>
            <person name="Ohm R."/>
            <person name="Martin F."/>
            <person name="Silar P."/>
            <person name="Natvig D."/>
            <person name="Lalanne C."/>
            <person name="Gautier V."/>
            <person name="Ament-Velasquez S.L."/>
            <person name="Kruys A."/>
            <person name="Hutchinson M.I."/>
            <person name="Powell A.J."/>
            <person name="Barry K."/>
            <person name="Miller A.N."/>
            <person name="Grigoriev I.V."/>
            <person name="Debuchy R."/>
            <person name="Gladieux P."/>
            <person name="Thoren M.H."/>
            <person name="Johannesson H."/>
        </authorList>
    </citation>
    <scope>NUCLEOTIDE SEQUENCE</scope>
    <source>
        <strain evidence="2">CBS 955.72</strain>
    </source>
</reference>
<dbReference type="EMBL" id="JAUIQD010000002">
    <property type="protein sequence ID" value="KAK3360434.1"/>
    <property type="molecule type" value="Genomic_DNA"/>
</dbReference>
<dbReference type="Proteomes" id="UP001275084">
    <property type="component" value="Unassembled WGS sequence"/>
</dbReference>
<reference evidence="2" key="1">
    <citation type="journal article" date="2023" name="Mol. Phylogenet. Evol.">
        <title>Genome-scale phylogeny and comparative genomics of the fungal order Sordariales.</title>
        <authorList>
            <person name="Hensen N."/>
            <person name="Bonometti L."/>
            <person name="Westerberg I."/>
            <person name="Brannstrom I.O."/>
            <person name="Guillou S."/>
            <person name="Cros-Aarteil S."/>
            <person name="Calhoun S."/>
            <person name="Haridas S."/>
            <person name="Kuo A."/>
            <person name="Mondo S."/>
            <person name="Pangilinan J."/>
            <person name="Riley R."/>
            <person name="LaButti K."/>
            <person name="Andreopoulos B."/>
            <person name="Lipzen A."/>
            <person name="Chen C."/>
            <person name="Yan M."/>
            <person name="Daum C."/>
            <person name="Ng V."/>
            <person name="Clum A."/>
            <person name="Steindorff A."/>
            <person name="Ohm R.A."/>
            <person name="Martin F."/>
            <person name="Silar P."/>
            <person name="Natvig D.O."/>
            <person name="Lalanne C."/>
            <person name="Gautier V."/>
            <person name="Ament-Velasquez S.L."/>
            <person name="Kruys A."/>
            <person name="Hutchinson M.I."/>
            <person name="Powell A.J."/>
            <person name="Barry K."/>
            <person name="Miller A.N."/>
            <person name="Grigoriev I.V."/>
            <person name="Debuchy R."/>
            <person name="Gladieux P."/>
            <person name="Hiltunen Thoren M."/>
            <person name="Johannesson H."/>
        </authorList>
    </citation>
    <scope>NUCLEOTIDE SEQUENCE</scope>
    <source>
        <strain evidence="2">CBS 955.72</strain>
    </source>
</reference>
<accession>A0AAJ0HS34</accession>
<dbReference type="SUPFAM" id="SSF54909">
    <property type="entry name" value="Dimeric alpha+beta barrel"/>
    <property type="match status" value="1"/>
</dbReference>
<evidence type="ECO:0000259" key="1">
    <source>
        <dbReference type="PROSITE" id="PS51725"/>
    </source>
</evidence>
<feature type="domain" description="ABM" evidence="1">
    <location>
        <begin position="3"/>
        <end position="99"/>
    </location>
</feature>
<comment type="caution">
    <text evidence="2">The sequence shown here is derived from an EMBL/GenBank/DDBJ whole genome shotgun (WGS) entry which is preliminary data.</text>
</comment>
<keyword evidence="3" id="KW-1185">Reference proteome</keyword>
<dbReference type="Gene3D" id="3.30.70.100">
    <property type="match status" value="1"/>
</dbReference>
<gene>
    <name evidence="2" type="ORF">B0T25DRAFT_535638</name>
</gene>
<dbReference type="PANTHER" id="PTHR40624">
    <property type="entry name" value="BIOSYNTHESIS MONOOXYGENASE, PUTATIVE (AFU_ORTHOLOGUE AFUA_1G12025)-RELATED"/>
    <property type="match status" value="1"/>
</dbReference>
<organism evidence="2 3">
    <name type="scientific">Lasiosphaeria hispida</name>
    <dbReference type="NCBI Taxonomy" id="260671"/>
    <lineage>
        <taxon>Eukaryota</taxon>
        <taxon>Fungi</taxon>
        <taxon>Dikarya</taxon>
        <taxon>Ascomycota</taxon>
        <taxon>Pezizomycotina</taxon>
        <taxon>Sordariomycetes</taxon>
        <taxon>Sordariomycetidae</taxon>
        <taxon>Sordariales</taxon>
        <taxon>Lasiosphaeriaceae</taxon>
        <taxon>Lasiosphaeria</taxon>
    </lineage>
</organism>
<evidence type="ECO:0000313" key="3">
    <source>
        <dbReference type="Proteomes" id="UP001275084"/>
    </source>
</evidence>
<sequence length="106" mass="12101">MPLHYVAMLFPKPDKIARVEEIAQSVCDYVKENEPGVLQYQWFKVTDAEQPTLVVWETYVDQAAVDTHKTSPKMAWLQELSVKEDNFAAPIKILPLAEFTGFGSRD</sequence>
<evidence type="ECO:0000313" key="2">
    <source>
        <dbReference type="EMBL" id="KAK3360434.1"/>
    </source>
</evidence>
<dbReference type="Pfam" id="PF03992">
    <property type="entry name" value="ABM"/>
    <property type="match status" value="1"/>
</dbReference>
<name>A0AAJ0HS34_9PEZI</name>
<dbReference type="PANTHER" id="PTHR40624:SF1">
    <property type="entry name" value="BIOSYNTHESIS MONOOXYGENASE, PUTATIVE (AFU_ORTHOLOGUE AFUA_1G12025)-RELATED"/>
    <property type="match status" value="1"/>
</dbReference>
<dbReference type="InterPro" id="IPR007138">
    <property type="entry name" value="ABM_dom"/>
</dbReference>
<dbReference type="InterPro" id="IPR011008">
    <property type="entry name" value="Dimeric_a/b-barrel"/>
</dbReference>
<dbReference type="AlphaFoldDB" id="A0AAJ0HS34"/>
<dbReference type="PROSITE" id="PS51725">
    <property type="entry name" value="ABM"/>
    <property type="match status" value="1"/>
</dbReference>
<protein>
    <recommendedName>
        <fullName evidence="1">ABM domain-containing protein</fullName>
    </recommendedName>
</protein>